<dbReference type="Proteomes" id="UP000294619">
    <property type="component" value="Unassembled WGS sequence"/>
</dbReference>
<dbReference type="InterPro" id="IPR011330">
    <property type="entry name" value="Glyco_hydro/deAcase_b/a-brl"/>
</dbReference>
<evidence type="ECO:0000313" key="6">
    <source>
        <dbReference type="Proteomes" id="UP000305526"/>
    </source>
</evidence>
<dbReference type="InterPro" id="IPR051398">
    <property type="entry name" value="Polysacch_Deacetylase"/>
</dbReference>
<comment type="caution">
    <text evidence="3">The sequence shown here is derived from an EMBL/GenBank/DDBJ whole genome shotgun (WGS) entry which is preliminary data.</text>
</comment>
<reference evidence="4 6" key="2">
    <citation type="submission" date="2019-05" db="EMBL/GenBank/DDBJ databases">
        <title>Pasteurellaceae isolates from reptiles.</title>
        <authorList>
            <person name="Bojesen A.M."/>
            <person name="Lund E."/>
        </authorList>
    </citation>
    <scope>NUCLEOTIDE SEQUENCE [LARGE SCALE GENOMIC DNA]</scope>
    <source>
        <strain evidence="4 6">ELNT2x</strain>
    </source>
</reference>
<accession>A0A4R3Y2U1</accession>
<dbReference type="InterPro" id="IPR002509">
    <property type="entry name" value="NODB_dom"/>
</dbReference>
<dbReference type="PANTHER" id="PTHR34216:SF13">
    <property type="entry name" value="XYLANASE_CHITIN DEACETYLASE"/>
    <property type="match status" value="1"/>
</dbReference>
<reference evidence="3 5" key="1">
    <citation type="submission" date="2019-03" db="EMBL/GenBank/DDBJ databases">
        <title>Genomic Encyclopedia of Type Strains, Phase IV (KMG-IV): sequencing the most valuable type-strain genomes for metagenomic binning, comparative biology and taxonomic classification.</title>
        <authorList>
            <person name="Goeker M."/>
        </authorList>
    </citation>
    <scope>NUCLEOTIDE SEQUENCE [LARGE SCALE GENOMIC DNA]</scope>
    <source>
        <strain evidence="3 5">DSM 28140</strain>
    </source>
</reference>
<evidence type="ECO:0000313" key="3">
    <source>
        <dbReference type="EMBL" id="TCV86010.1"/>
    </source>
</evidence>
<dbReference type="AlphaFoldDB" id="A0A4R3Y2U1"/>
<proteinExistence type="predicted"/>
<dbReference type="Pfam" id="PF01522">
    <property type="entry name" value="Polysacc_deac_1"/>
    <property type="match status" value="1"/>
</dbReference>
<dbReference type="Gene3D" id="2.30.30.40">
    <property type="entry name" value="SH3 Domains"/>
    <property type="match status" value="1"/>
</dbReference>
<keyword evidence="1" id="KW-0732">Signal</keyword>
<feature type="domain" description="NodB homology" evidence="2">
    <location>
        <begin position="239"/>
        <end position="411"/>
    </location>
</feature>
<protein>
    <submittedName>
        <fullName evidence="3 4">Polysaccharide deacetylase</fullName>
    </submittedName>
</protein>
<evidence type="ECO:0000259" key="2">
    <source>
        <dbReference type="PROSITE" id="PS51677"/>
    </source>
</evidence>
<dbReference type="Gene3D" id="3.20.20.370">
    <property type="entry name" value="Glycoside hydrolase/deacetylase"/>
    <property type="match status" value="1"/>
</dbReference>
<name>A0A4R3Y2U1_9PAST</name>
<dbReference type="PROSITE" id="PS51677">
    <property type="entry name" value="NODB"/>
    <property type="match status" value="1"/>
</dbReference>
<dbReference type="SUPFAM" id="SSF88713">
    <property type="entry name" value="Glycoside hydrolase/deacetylase"/>
    <property type="match status" value="1"/>
</dbReference>
<dbReference type="PANTHER" id="PTHR34216">
    <property type="match status" value="1"/>
</dbReference>
<dbReference type="EMBL" id="VDGV01000021">
    <property type="protein sequence ID" value="TNG92806.1"/>
    <property type="molecule type" value="Genomic_DNA"/>
</dbReference>
<organism evidence="3 5">
    <name type="scientific">Testudinibacter aquarius</name>
    <dbReference type="NCBI Taxonomy" id="1524974"/>
    <lineage>
        <taxon>Bacteria</taxon>
        <taxon>Pseudomonadati</taxon>
        <taxon>Pseudomonadota</taxon>
        <taxon>Gammaproteobacteria</taxon>
        <taxon>Pasteurellales</taxon>
        <taxon>Pasteurellaceae</taxon>
        <taxon>Testudinibacter</taxon>
    </lineage>
</organism>
<dbReference type="EMBL" id="SMCP01000007">
    <property type="protein sequence ID" value="TCV86010.1"/>
    <property type="molecule type" value="Genomic_DNA"/>
</dbReference>
<sequence>MQRFHSLLRLVLGCCFLTIPLFGLAMSSDGTLTKTEIKQAVITQTHCLLSAVVSGKQQVVAEILPGQSVWLNSVLKGQNSTQFGQGAAMLAPSCHVGAAPGKSNAMPEEHTPMQGYLVTKDNVRLYADSRRDSAVVAELKPHLRYPFVAEQDGWYKVRFGGKTLFIAAPDVEKDRGIAVLTYHHLLKNAENRYFRQTSTTTSVTAFEQQMALLKQQGYRTISLYDIENYLNGSAHFSDKLISITFDDGLESVYRYAFPILKKYRFNATIFVISSRMKYTLAPWDPNQLQFITRTQYQQMQPLVDLQSHTHFLHRLLKKQPIMLRRSLHNMLVDFQRSIQVLHEFNPKVRYLAYPYGSYTSLAKKAAEQAGFQLAFSTQIGKVNFGDDRYQLKRIYLLKEDNPQQILQKLAQ</sequence>
<evidence type="ECO:0000313" key="4">
    <source>
        <dbReference type="EMBL" id="TNG92806.1"/>
    </source>
</evidence>
<dbReference type="GO" id="GO:0016810">
    <property type="term" value="F:hydrolase activity, acting on carbon-nitrogen (but not peptide) bonds"/>
    <property type="evidence" value="ECO:0007669"/>
    <property type="project" value="InterPro"/>
</dbReference>
<evidence type="ECO:0000313" key="5">
    <source>
        <dbReference type="Proteomes" id="UP000294619"/>
    </source>
</evidence>
<dbReference type="Proteomes" id="UP000305526">
    <property type="component" value="Unassembled WGS sequence"/>
</dbReference>
<dbReference type="GO" id="GO:0005975">
    <property type="term" value="P:carbohydrate metabolic process"/>
    <property type="evidence" value="ECO:0007669"/>
    <property type="project" value="InterPro"/>
</dbReference>
<gene>
    <name evidence="3" type="ORF">EDC16_10781</name>
    <name evidence="4" type="ORF">FHQ21_03225</name>
</gene>
<keyword evidence="6" id="KW-1185">Reference proteome</keyword>
<evidence type="ECO:0000256" key="1">
    <source>
        <dbReference type="ARBA" id="ARBA00022729"/>
    </source>
</evidence>